<feature type="region of interest" description="Disordered" evidence="1">
    <location>
        <begin position="1"/>
        <end position="48"/>
    </location>
</feature>
<feature type="compositionally biased region" description="Pro residues" evidence="1">
    <location>
        <begin position="26"/>
        <end position="35"/>
    </location>
</feature>
<evidence type="ECO:0000256" key="1">
    <source>
        <dbReference type="SAM" id="MobiDB-lite"/>
    </source>
</evidence>
<dbReference type="AlphaFoldDB" id="A0A9W6PAD1"/>
<protein>
    <submittedName>
        <fullName evidence="2">Uncharacterized protein</fullName>
    </submittedName>
</protein>
<comment type="caution">
    <text evidence="2">The sequence shown here is derived from an EMBL/GenBank/DDBJ whole genome shotgun (WGS) entry which is preliminary data.</text>
</comment>
<proteinExistence type="predicted"/>
<evidence type="ECO:0000313" key="3">
    <source>
        <dbReference type="Proteomes" id="UP001165092"/>
    </source>
</evidence>
<gene>
    <name evidence="2" type="ORF">Nans01_42470</name>
</gene>
<sequence>MSDFDPDQPRTDDPGPAIDVETWFPAPAPAPPAPKVPDEDPGVDTGQI</sequence>
<accession>A0A9W6PAD1</accession>
<dbReference type="Proteomes" id="UP001165092">
    <property type="component" value="Unassembled WGS sequence"/>
</dbReference>
<name>A0A9W6PAD1_9ACTN</name>
<dbReference type="EMBL" id="BSQG01000010">
    <property type="protein sequence ID" value="GLU49896.1"/>
    <property type="molecule type" value="Genomic_DNA"/>
</dbReference>
<evidence type="ECO:0000313" key="2">
    <source>
        <dbReference type="EMBL" id="GLU49896.1"/>
    </source>
</evidence>
<organism evidence="2 3">
    <name type="scientific">Nocardiopsis ansamitocini</name>
    <dbReference type="NCBI Taxonomy" id="1670832"/>
    <lineage>
        <taxon>Bacteria</taxon>
        <taxon>Bacillati</taxon>
        <taxon>Actinomycetota</taxon>
        <taxon>Actinomycetes</taxon>
        <taxon>Streptosporangiales</taxon>
        <taxon>Nocardiopsidaceae</taxon>
        <taxon>Nocardiopsis</taxon>
    </lineage>
</organism>
<keyword evidence="3" id="KW-1185">Reference proteome</keyword>
<reference evidence="2" key="1">
    <citation type="submission" date="2023-02" db="EMBL/GenBank/DDBJ databases">
        <title>Nocardiopsis ansamitocini NBRC 112285.</title>
        <authorList>
            <person name="Ichikawa N."/>
            <person name="Sato H."/>
            <person name="Tonouchi N."/>
        </authorList>
    </citation>
    <scope>NUCLEOTIDE SEQUENCE</scope>
    <source>
        <strain evidence="2">NBRC 112285</strain>
    </source>
</reference>
<dbReference type="RefSeq" id="WP_285761439.1">
    <property type="nucleotide sequence ID" value="NZ_BSQG01000010.1"/>
</dbReference>